<dbReference type="InterPro" id="IPR048300">
    <property type="entry name" value="TACO1_YebC-like_2nd/3rd_dom"/>
</dbReference>
<dbReference type="InterPro" id="IPR029072">
    <property type="entry name" value="YebC-like"/>
</dbReference>
<dbReference type="AlphaFoldDB" id="A0AAN4VZH4"/>
<evidence type="ECO:0000256" key="1">
    <source>
        <dbReference type="ARBA" id="ARBA00008724"/>
    </source>
</evidence>
<dbReference type="GO" id="GO:0005829">
    <property type="term" value="C:cytosol"/>
    <property type="evidence" value="ECO:0007669"/>
    <property type="project" value="TreeGrafter"/>
</dbReference>
<dbReference type="PANTHER" id="PTHR12532:SF6">
    <property type="entry name" value="TRANSCRIPTIONAL REGULATORY PROTEIN YEBC-RELATED"/>
    <property type="match status" value="1"/>
</dbReference>
<feature type="domain" description="TACO1/YebC-like N-terminal" evidence="9">
    <location>
        <begin position="5"/>
        <end position="76"/>
    </location>
</feature>
<keyword evidence="4 6" id="KW-0238">DNA-binding</keyword>
<organism evidence="10 11">
    <name type="scientific">Persicobacter diffluens</name>
    <dbReference type="NCBI Taxonomy" id="981"/>
    <lineage>
        <taxon>Bacteria</taxon>
        <taxon>Pseudomonadati</taxon>
        <taxon>Bacteroidota</taxon>
        <taxon>Cytophagia</taxon>
        <taxon>Cytophagales</taxon>
        <taxon>Persicobacteraceae</taxon>
        <taxon>Persicobacter</taxon>
    </lineage>
</organism>
<dbReference type="Pfam" id="PF20772">
    <property type="entry name" value="TACO1_YebC_N"/>
    <property type="match status" value="1"/>
</dbReference>
<dbReference type="PANTHER" id="PTHR12532">
    <property type="entry name" value="TRANSLATIONAL ACTIVATOR OF CYTOCHROME C OXIDASE 1"/>
    <property type="match status" value="1"/>
</dbReference>
<keyword evidence="5 6" id="KW-0804">Transcription</keyword>
<proteinExistence type="inferred from homology"/>
<name>A0AAN4VZH4_9BACT</name>
<evidence type="ECO:0000259" key="8">
    <source>
        <dbReference type="Pfam" id="PF01709"/>
    </source>
</evidence>
<feature type="region of interest" description="Disordered" evidence="7">
    <location>
        <begin position="1"/>
        <end position="22"/>
    </location>
</feature>
<dbReference type="RefSeq" id="WP_338237091.1">
    <property type="nucleotide sequence ID" value="NZ_BQKE01000001.1"/>
</dbReference>
<dbReference type="NCBIfam" id="NF009044">
    <property type="entry name" value="PRK12378.1"/>
    <property type="match status" value="1"/>
</dbReference>
<comment type="similarity">
    <text evidence="1 6">Belongs to the TACO1 family.</text>
</comment>
<gene>
    <name evidence="10" type="ORF">PEDI_21140</name>
</gene>
<evidence type="ECO:0000256" key="4">
    <source>
        <dbReference type="ARBA" id="ARBA00023125"/>
    </source>
</evidence>
<evidence type="ECO:0000313" key="11">
    <source>
        <dbReference type="Proteomes" id="UP001310022"/>
    </source>
</evidence>
<protein>
    <recommendedName>
        <fullName evidence="6">Probable transcriptional regulatory protein PEDI_21140</fullName>
    </recommendedName>
</protein>
<feature type="domain" description="TACO1/YebC-like second and third" evidence="8">
    <location>
        <begin position="85"/>
        <end position="239"/>
    </location>
</feature>
<comment type="caution">
    <text evidence="10">The sequence shown here is derived from an EMBL/GenBank/DDBJ whole genome shotgun (WGS) entry which is preliminary data.</text>
</comment>
<dbReference type="GO" id="GO:0003677">
    <property type="term" value="F:DNA binding"/>
    <property type="evidence" value="ECO:0007669"/>
    <property type="project" value="UniProtKB-UniRule"/>
</dbReference>
<dbReference type="InterPro" id="IPR017856">
    <property type="entry name" value="Integrase-like_N"/>
</dbReference>
<keyword evidence="2 6" id="KW-0963">Cytoplasm</keyword>
<keyword evidence="11" id="KW-1185">Reference proteome</keyword>
<dbReference type="InterPro" id="IPR002876">
    <property type="entry name" value="Transcrip_reg_TACO1-like"/>
</dbReference>
<dbReference type="InterPro" id="IPR026564">
    <property type="entry name" value="Transcrip_reg_TACO1-like_dom3"/>
</dbReference>
<comment type="subcellular location">
    <subcellularLocation>
        <location evidence="6">Cytoplasm</location>
    </subcellularLocation>
</comment>
<dbReference type="NCBIfam" id="NF001030">
    <property type="entry name" value="PRK00110.1"/>
    <property type="match status" value="1"/>
</dbReference>
<dbReference type="Proteomes" id="UP001310022">
    <property type="component" value="Unassembled WGS sequence"/>
</dbReference>
<dbReference type="Gene3D" id="1.10.10.200">
    <property type="match status" value="1"/>
</dbReference>
<dbReference type="Pfam" id="PF01709">
    <property type="entry name" value="Transcrip_reg"/>
    <property type="match status" value="1"/>
</dbReference>
<evidence type="ECO:0000313" key="10">
    <source>
        <dbReference type="EMBL" id="GJM61562.1"/>
    </source>
</evidence>
<reference evidence="10 11" key="1">
    <citation type="submission" date="2021-12" db="EMBL/GenBank/DDBJ databases">
        <title>Genome sequencing of bacteria with rrn-lacking chromosome and rrn-plasmid.</title>
        <authorList>
            <person name="Anda M."/>
            <person name="Iwasaki W."/>
        </authorList>
    </citation>
    <scope>NUCLEOTIDE SEQUENCE [LARGE SCALE GENOMIC DNA]</scope>
    <source>
        <strain evidence="10 11">NBRC 15940</strain>
    </source>
</reference>
<sequence>MAGHSKWANIKHRKGAQDKKRGKLFTKLIKEIHVAVKESGPDPDGNPRLRLAVQNAKGQNVPKDTIERAVKKAAGEGGETYITQSFEGTGPKGVAIFVECMTDNTNRTVKDVRHAISKYQGKLGTNGSTDFIFERKGIFEIEIPEDFEFEADELELELIDGGADEVALEGRELQITTAMEDFGNMQKKLEEIGLEAKAANLIRIPNNYVELADEEFIQMSKMIDMLEDFDDVQQVFHNMDIKDDQISLLED</sequence>
<evidence type="ECO:0000256" key="6">
    <source>
        <dbReference type="HAMAP-Rule" id="MF_00693"/>
    </source>
</evidence>
<dbReference type="EMBL" id="BQKE01000001">
    <property type="protein sequence ID" value="GJM61562.1"/>
    <property type="molecule type" value="Genomic_DNA"/>
</dbReference>
<dbReference type="NCBIfam" id="TIGR01033">
    <property type="entry name" value="YebC/PmpR family DNA-binding transcriptional regulator"/>
    <property type="match status" value="1"/>
</dbReference>
<evidence type="ECO:0000256" key="5">
    <source>
        <dbReference type="ARBA" id="ARBA00023163"/>
    </source>
</evidence>
<dbReference type="InterPro" id="IPR049083">
    <property type="entry name" value="TACO1_YebC_N"/>
</dbReference>
<feature type="compositionally biased region" description="Basic residues" evidence="7">
    <location>
        <begin position="9"/>
        <end position="22"/>
    </location>
</feature>
<dbReference type="FunFam" id="1.10.10.200:FF:000002">
    <property type="entry name" value="Probable transcriptional regulatory protein CLM62_37755"/>
    <property type="match status" value="1"/>
</dbReference>
<dbReference type="Gene3D" id="3.30.70.980">
    <property type="match status" value="2"/>
</dbReference>
<accession>A0AAN4VZH4</accession>
<dbReference type="SUPFAM" id="SSF75625">
    <property type="entry name" value="YebC-like"/>
    <property type="match status" value="1"/>
</dbReference>
<evidence type="ECO:0000256" key="2">
    <source>
        <dbReference type="ARBA" id="ARBA00022490"/>
    </source>
</evidence>
<evidence type="ECO:0000259" key="9">
    <source>
        <dbReference type="Pfam" id="PF20772"/>
    </source>
</evidence>
<evidence type="ECO:0000256" key="3">
    <source>
        <dbReference type="ARBA" id="ARBA00023015"/>
    </source>
</evidence>
<dbReference type="HAMAP" id="MF_00693">
    <property type="entry name" value="Transcrip_reg_TACO1"/>
    <property type="match status" value="1"/>
</dbReference>
<dbReference type="GO" id="GO:0006355">
    <property type="term" value="P:regulation of DNA-templated transcription"/>
    <property type="evidence" value="ECO:0007669"/>
    <property type="project" value="UniProtKB-UniRule"/>
</dbReference>
<evidence type="ECO:0000256" key="7">
    <source>
        <dbReference type="SAM" id="MobiDB-lite"/>
    </source>
</evidence>
<keyword evidence="3 6" id="KW-0805">Transcription regulation</keyword>